<proteinExistence type="predicted"/>
<accession>A0A5A9PKP9</accession>
<evidence type="ECO:0000256" key="1">
    <source>
        <dbReference type="SAM" id="SignalP"/>
    </source>
</evidence>
<protein>
    <submittedName>
        <fullName evidence="2">Uncharacterized protein</fullName>
    </submittedName>
</protein>
<evidence type="ECO:0000313" key="3">
    <source>
        <dbReference type="Proteomes" id="UP000324632"/>
    </source>
</evidence>
<evidence type="ECO:0000313" key="2">
    <source>
        <dbReference type="EMBL" id="KAA0722710.1"/>
    </source>
</evidence>
<name>A0A5A9PKP9_9TELE</name>
<keyword evidence="1" id="KW-0732">Signal</keyword>
<dbReference type="Proteomes" id="UP000324632">
    <property type="component" value="Chromosome 4"/>
</dbReference>
<keyword evidence="3" id="KW-1185">Reference proteome</keyword>
<feature type="chain" id="PRO_5022755036" evidence="1">
    <location>
        <begin position="18"/>
        <end position="134"/>
    </location>
</feature>
<dbReference type="EMBL" id="SOYY01000004">
    <property type="protein sequence ID" value="KAA0722710.1"/>
    <property type="molecule type" value="Genomic_DNA"/>
</dbReference>
<gene>
    <name evidence="2" type="ORF">E1301_Tti015465</name>
</gene>
<comment type="caution">
    <text evidence="2">The sequence shown here is derived from an EMBL/GenBank/DDBJ whole genome shotgun (WGS) entry which is preliminary data.</text>
</comment>
<reference evidence="2 3" key="1">
    <citation type="journal article" date="2019" name="Mol. Ecol. Resour.">
        <title>Chromosome-level genome assembly of Triplophysa tibetana, a fish adapted to the harsh high-altitude environment of the Tibetan Plateau.</title>
        <authorList>
            <person name="Yang X."/>
            <person name="Liu H."/>
            <person name="Ma Z."/>
            <person name="Zou Y."/>
            <person name="Zou M."/>
            <person name="Mao Y."/>
            <person name="Li X."/>
            <person name="Wang H."/>
            <person name="Chen T."/>
            <person name="Wang W."/>
            <person name="Yang R."/>
        </authorList>
    </citation>
    <scope>NUCLEOTIDE SEQUENCE [LARGE SCALE GENOMIC DNA]</scope>
    <source>
        <strain evidence="2">TTIB1903HZAU</strain>
        <tissue evidence="2">Muscle</tissue>
    </source>
</reference>
<dbReference type="AlphaFoldDB" id="A0A5A9PKP9"/>
<sequence length="134" mass="14577">MRTLMLSLSFPPYGVWASICMEFGHAPLLVLPVNSLCQEERADVLPTLVGICGGNDSTSYYFLPSGRPQRNVLPNRADFRPRALTAKVTETNLLEPVCCARADVKGAIYACQVGLRTLTHAEQAVTPKSTPAEL</sequence>
<feature type="signal peptide" evidence="1">
    <location>
        <begin position="1"/>
        <end position="17"/>
    </location>
</feature>
<organism evidence="2 3">
    <name type="scientific">Triplophysa tibetana</name>
    <dbReference type="NCBI Taxonomy" id="1572043"/>
    <lineage>
        <taxon>Eukaryota</taxon>
        <taxon>Metazoa</taxon>
        <taxon>Chordata</taxon>
        <taxon>Craniata</taxon>
        <taxon>Vertebrata</taxon>
        <taxon>Euteleostomi</taxon>
        <taxon>Actinopterygii</taxon>
        <taxon>Neopterygii</taxon>
        <taxon>Teleostei</taxon>
        <taxon>Ostariophysi</taxon>
        <taxon>Cypriniformes</taxon>
        <taxon>Nemacheilidae</taxon>
        <taxon>Triplophysa</taxon>
    </lineage>
</organism>